<dbReference type="Proteomes" id="UP000054549">
    <property type="component" value="Unassembled WGS sequence"/>
</dbReference>
<dbReference type="PRINTS" id="PR00160">
    <property type="entry name" value="GLUTAREDOXIN"/>
</dbReference>
<dbReference type="InterPro" id="IPR002109">
    <property type="entry name" value="Glutaredoxin"/>
</dbReference>
<protein>
    <recommendedName>
        <fullName evidence="1">Glutaredoxin domain-containing protein</fullName>
    </recommendedName>
</protein>
<organism evidence="2 3">
    <name type="scientific">Amanita muscaria (strain Koide BX008)</name>
    <dbReference type="NCBI Taxonomy" id="946122"/>
    <lineage>
        <taxon>Eukaryota</taxon>
        <taxon>Fungi</taxon>
        <taxon>Dikarya</taxon>
        <taxon>Basidiomycota</taxon>
        <taxon>Agaricomycotina</taxon>
        <taxon>Agaricomycetes</taxon>
        <taxon>Agaricomycetidae</taxon>
        <taxon>Agaricales</taxon>
        <taxon>Pluteineae</taxon>
        <taxon>Amanitaceae</taxon>
        <taxon>Amanita</taxon>
    </lineage>
</organism>
<name>A0A0C2XJ01_AMAMK</name>
<dbReference type="OrthoDB" id="423313at2759"/>
<dbReference type="InterPro" id="IPR014025">
    <property type="entry name" value="Glutaredoxin_subgr"/>
</dbReference>
<dbReference type="PROSITE" id="PS51354">
    <property type="entry name" value="GLUTAREDOXIN_2"/>
    <property type="match status" value="1"/>
</dbReference>
<dbReference type="GO" id="GO:0005796">
    <property type="term" value="C:Golgi lumen"/>
    <property type="evidence" value="ECO:0007669"/>
    <property type="project" value="TreeGrafter"/>
</dbReference>
<gene>
    <name evidence="2" type="ORF">M378DRAFT_786012</name>
</gene>
<keyword evidence="3" id="KW-1185">Reference proteome</keyword>
<dbReference type="Gene3D" id="3.40.30.10">
    <property type="entry name" value="Glutaredoxin"/>
    <property type="match status" value="1"/>
</dbReference>
<evidence type="ECO:0000259" key="1">
    <source>
        <dbReference type="Pfam" id="PF00462"/>
    </source>
</evidence>
<dbReference type="GO" id="GO:0000324">
    <property type="term" value="C:fungal-type vacuole"/>
    <property type="evidence" value="ECO:0007669"/>
    <property type="project" value="TreeGrafter"/>
</dbReference>
<dbReference type="InterPro" id="IPR036249">
    <property type="entry name" value="Thioredoxin-like_sf"/>
</dbReference>
<dbReference type="PANTHER" id="PTHR45694">
    <property type="entry name" value="GLUTAREDOXIN 2"/>
    <property type="match status" value="1"/>
</dbReference>
<proteinExistence type="predicted"/>
<dbReference type="GO" id="GO:0005801">
    <property type="term" value="C:cis-Golgi network"/>
    <property type="evidence" value="ECO:0007669"/>
    <property type="project" value="TreeGrafter"/>
</dbReference>
<dbReference type="PANTHER" id="PTHR45694:SF5">
    <property type="entry name" value="GLUTAREDOXIN 2"/>
    <property type="match status" value="1"/>
</dbReference>
<dbReference type="SUPFAM" id="SSF52833">
    <property type="entry name" value="Thioredoxin-like"/>
    <property type="match status" value="1"/>
</dbReference>
<reference evidence="2 3" key="1">
    <citation type="submission" date="2014-04" db="EMBL/GenBank/DDBJ databases">
        <title>Evolutionary Origins and Diversification of the Mycorrhizal Mutualists.</title>
        <authorList>
            <consortium name="DOE Joint Genome Institute"/>
            <consortium name="Mycorrhizal Genomics Consortium"/>
            <person name="Kohler A."/>
            <person name="Kuo A."/>
            <person name="Nagy L.G."/>
            <person name="Floudas D."/>
            <person name="Copeland A."/>
            <person name="Barry K.W."/>
            <person name="Cichocki N."/>
            <person name="Veneault-Fourrey C."/>
            <person name="LaButti K."/>
            <person name="Lindquist E.A."/>
            <person name="Lipzen A."/>
            <person name="Lundell T."/>
            <person name="Morin E."/>
            <person name="Murat C."/>
            <person name="Riley R."/>
            <person name="Ohm R."/>
            <person name="Sun H."/>
            <person name="Tunlid A."/>
            <person name="Henrissat B."/>
            <person name="Grigoriev I.V."/>
            <person name="Hibbett D.S."/>
            <person name="Martin F."/>
        </authorList>
    </citation>
    <scope>NUCLEOTIDE SEQUENCE [LARGE SCALE GENOMIC DNA]</scope>
    <source>
        <strain evidence="2 3">Koide BX008</strain>
    </source>
</reference>
<dbReference type="EMBL" id="KN818226">
    <property type="protein sequence ID" value="KIL69446.1"/>
    <property type="molecule type" value="Genomic_DNA"/>
</dbReference>
<evidence type="ECO:0000313" key="2">
    <source>
        <dbReference type="EMBL" id="KIL69446.1"/>
    </source>
</evidence>
<dbReference type="STRING" id="946122.A0A0C2XJ01"/>
<dbReference type="GO" id="GO:0034599">
    <property type="term" value="P:cellular response to oxidative stress"/>
    <property type="evidence" value="ECO:0007669"/>
    <property type="project" value="TreeGrafter"/>
</dbReference>
<dbReference type="Pfam" id="PF00462">
    <property type="entry name" value="Glutaredoxin"/>
    <property type="match status" value="1"/>
</dbReference>
<dbReference type="InParanoid" id="A0A0C2XJ01"/>
<dbReference type="HOGENOM" id="CLU_026126_0_3_1"/>
<sequence length="219" mass="24846">MLPRLLRRRRALFILPAVIFALVLLSVQRSGSLTNHRVSREKLTGYFGPNVDEIYGLIHLVLSGDIEHHDLINNAVGLSMYADGKVVDWKDEVQRLNNDYPIVIFGERYCPYNRRVKKILSAYEITPAPYNVELDMRRDSSIIRPVLTRLTDRATLPNILLRGKSIGGSDELLALHRSQKLEHILREAGAVVRATGEESTPMNDNVAMMIAGLDEMWQN</sequence>
<dbReference type="AlphaFoldDB" id="A0A0C2XJ01"/>
<accession>A0A0C2XJ01</accession>
<evidence type="ECO:0000313" key="3">
    <source>
        <dbReference type="Proteomes" id="UP000054549"/>
    </source>
</evidence>
<dbReference type="GO" id="GO:0015038">
    <property type="term" value="F:glutathione disulfide oxidoreductase activity"/>
    <property type="evidence" value="ECO:0007669"/>
    <property type="project" value="TreeGrafter"/>
</dbReference>
<feature type="domain" description="Glutaredoxin" evidence="1">
    <location>
        <begin position="102"/>
        <end position="166"/>
    </location>
</feature>